<comment type="caution">
    <text evidence="1">The sequence shown here is derived from an EMBL/GenBank/DDBJ whole genome shotgun (WGS) entry which is preliminary data.</text>
</comment>
<protein>
    <recommendedName>
        <fullName evidence="2">HEPN domain-containing protein</fullName>
    </recommendedName>
</protein>
<organism evidence="1">
    <name type="scientific">mine drainage metagenome</name>
    <dbReference type="NCBI Taxonomy" id="410659"/>
    <lineage>
        <taxon>unclassified sequences</taxon>
        <taxon>metagenomes</taxon>
        <taxon>ecological metagenomes</taxon>
    </lineage>
</organism>
<name>A0A1J5PIV6_9ZZZZ</name>
<evidence type="ECO:0008006" key="2">
    <source>
        <dbReference type="Google" id="ProtNLM"/>
    </source>
</evidence>
<reference evidence="1" key="1">
    <citation type="submission" date="2016-10" db="EMBL/GenBank/DDBJ databases">
        <title>Sequence of Gallionella enrichment culture.</title>
        <authorList>
            <person name="Poehlein A."/>
            <person name="Muehling M."/>
            <person name="Daniel R."/>
        </authorList>
    </citation>
    <scope>NUCLEOTIDE SEQUENCE</scope>
</reference>
<dbReference type="AlphaFoldDB" id="A0A1J5PIV6"/>
<accession>A0A1J5PIV6</accession>
<proteinExistence type="predicted"/>
<sequence>MFGDELRGQLFLSLSSQHARFFDDTAAFGEAVKEAFPSAEFDIAEAAKCRAVGRWTACVVHCMRALEVPLQALAKNVGVEPGENWNTLINRIEEEARKVTKTTHGPEGEQWISEALAYLRLVKNAWRNYAVHGRATYDEDRAVAIFDGTKTFMQQVATKLSEYDDGL</sequence>
<gene>
    <name evidence="1" type="ORF">GALL_532330</name>
</gene>
<dbReference type="EMBL" id="MLJW01007512">
    <property type="protein sequence ID" value="OIQ65211.1"/>
    <property type="molecule type" value="Genomic_DNA"/>
</dbReference>
<evidence type="ECO:0000313" key="1">
    <source>
        <dbReference type="EMBL" id="OIQ65211.1"/>
    </source>
</evidence>